<name>A0A484I8A1_9ARCH</name>
<dbReference type="InterPro" id="IPR015797">
    <property type="entry name" value="NUDIX_hydrolase-like_dom_sf"/>
</dbReference>
<dbReference type="EMBL" id="LR216287">
    <property type="protein sequence ID" value="VFJ13032.1"/>
    <property type="molecule type" value="Genomic_DNA"/>
</dbReference>
<dbReference type="Gene3D" id="3.90.79.10">
    <property type="entry name" value="Nucleoside Triphosphate Pyrophosphohydrolase"/>
    <property type="match status" value="1"/>
</dbReference>
<sequence length="138" mass="16386">MTIKNKTIVVTSILGNDNEILILHRNSTTKSMQNKWAGISGYLEPSEDLLSRALVEIYEETRIQKHQIIMDKILDPISVEIIPDMILLIQPFYFFTSSRKVILNWEHTEYHWINSYEIDNYEFVPKFKELLEICFSRF</sequence>
<dbReference type="Proteomes" id="UP000294299">
    <property type="component" value="Chromosome NFRAN"/>
</dbReference>
<dbReference type="RefSeq" id="WP_134483009.1">
    <property type="nucleotide sequence ID" value="NZ_LR216287.1"/>
</dbReference>
<keyword evidence="2" id="KW-1185">Reference proteome</keyword>
<accession>A0A484I8A1</accession>
<proteinExistence type="predicted"/>
<dbReference type="AlphaFoldDB" id="A0A484I8A1"/>
<dbReference type="KEGG" id="nfn:NFRAN_0710"/>
<dbReference type="SUPFAM" id="SSF55811">
    <property type="entry name" value="Nudix"/>
    <property type="match status" value="1"/>
</dbReference>
<gene>
    <name evidence="1" type="ORF">NFRAN_0710</name>
</gene>
<evidence type="ECO:0000313" key="2">
    <source>
        <dbReference type="Proteomes" id="UP000294299"/>
    </source>
</evidence>
<evidence type="ECO:0000313" key="1">
    <source>
        <dbReference type="EMBL" id="VFJ13032.1"/>
    </source>
</evidence>
<reference evidence="1 2" key="1">
    <citation type="submission" date="2019-02" db="EMBL/GenBank/DDBJ databases">
        <authorList>
            <person name="Lehtovirta-Morley E L."/>
        </authorList>
    </citation>
    <scope>NUCLEOTIDE SEQUENCE [LARGE SCALE GENOMIC DNA]</scope>
    <source>
        <strain evidence="1">NFRAN1</strain>
    </source>
</reference>
<protein>
    <submittedName>
        <fullName evidence="1">Dihydroneopterin triphosphate pyrophosphatase</fullName>
    </submittedName>
</protein>
<organism evidence="1 2">
    <name type="scientific">Candidatus Nitrosocosmicus franklandianus</name>
    <dbReference type="NCBI Taxonomy" id="1798806"/>
    <lineage>
        <taxon>Archaea</taxon>
        <taxon>Nitrososphaerota</taxon>
        <taxon>Nitrososphaeria</taxon>
        <taxon>Nitrososphaerales</taxon>
        <taxon>Nitrososphaeraceae</taxon>
        <taxon>Candidatus Nitrosocosmicus</taxon>
    </lineage>
</organism>
<dbReference type="GeneID" id="39420204"/>
<dbReference type="OrthoDB" id="27639at2157"/>